<comment type="caution">
    <text evidence="4">The sequence shown here is derived from an EMBL/GenBank/DDBJ whole genome shotgun (WGS) entry which is preliminary data.</text>
</comment>
<gene>
    <name evidence="4" type="ORF">CryarDRAFT_3668</name>
</gene>
<keyword evidence="1" id="KW-0547">Nucleotide-binding</keyword>
<organism evidence="4 5">
    <name type="scientific">Cryptosporangium arvum DSM 44712</name>
    <dbReference type="NCBI Taxonomy" id="927661"/>
    <lineage>
        <taxon>Bacteria</taxon>
        <taxon>Bacillati</taxon>
        <taxon>Actinomycetota</taxon>
        <taxon>Actinomycetes</taxon>
        <taxon>Cryptosporangiales</taxon>
        <taxon>Cryptosporangiaceae</taxon>
        <taxon>Cryptosporangium</taxon>
    </lineage>
</organism>
<evidence type="ECO:0000259" key="3">
    <source>
        <dbReference type="PROSITE" id="PS50893"/>
    </source>
</evidence>
<evidence type="ECO:0000313" key="5">
    <source>
        <dbReference type="Proteomes" id="UP000021053"/>
    </source>
</evidence>
<dbReference type="SMART" id="SM00382">
    <property type="entry name" value="AAA"/>
    <property type="match status" value="1"/>
</dbReference>
<dbReference type="InterPro" id="IPR017871">
    <property type="entry name" value="ABC_transporter-like_CS"/>
</dbReference>
<dbReference type="OrthoDB" id="5193808at2"/>
<dbReference type="Gene3D" id="3.40.50.300">
    <property type="entry name" value="P-loop containing nucleotide triphosphate hydrolases"/>
    <property type="match status" value="1"/>
</dbReference>
<dbReference type="Pfam" id="PF00005">
    <property type="entry name" value="ABC_tran"/>
    <property type="match status" value="1"/>
</dbReference>
<dbReference type="InterPro" id="IPR003439">
    <property type="entry name" value="ABC_transporter-like_ATP-bd"/>
</dbReference>
<evidence type="ECO:0000256" key="1">
    <source>
        <dbReference type="ARBA" id="ARBA00022741"/>
    </source>
</evidence>
<dbReference type="RefSeq" id="WP_035852298.1">
    <property type="nucleotide sequence ID" value="NZ_KK073874.1"/>
</dbReference>
<dbReference type="AlphaFoldDB" id="A0A010YQK7"/>
<dbReference type="EMBL" id="JFBT01000001">
    <property type="protein sequence ID" value="EXG82480.1"/>
    <property type="molecule type" value="Genomic_DNA"/>
</dbReference>
<keyword evidence="2" id="KW-0067">ATP-binding</keyword>
<proteinExistence type="predicted"/>
<sequence>MTSPDVVAETTRSAPAGRPVLRCHELRKSFDGTAAVDGLSFTVAPGETYGLLGPNGAGKTTTILMVAGVLAADRGEIEVGGQPMTVRSVRAKRAIGYVPQETALYPELTGRENLRFFAGLYGLGRAAGRARVEDVLGVVGLAEKASAAVKTYSGGMQRRLNIAVGLLHQPELLILDEPTVGVDPQSRNAILESIEALSAAGMAVLYTTHYMEEAERLCDRVGIIDRGTLVAEGTTRELTGLVGESDRVRLAATGNLAAAADALRELPTTRTVTVGPDGLDVLDADARTALPGLLAAAARAGAVVRSVAVEEPDLEAVFLHLTGSRLRD</sequence>
<dbReference type="PANTHER" id="PTHR43582">
    <property type="entry name" value="LINEARMYCIN RESISTANCE ATP-BINDING PROTEIN LNRL"/>
    <property type="match status" value="1"/>
</dbReference>
<dbReference type="PROSITE" id="PS50893">
    <property type="entry name" value="ABC_TRANSPORTER_2"/>
    <property type="match status" value="1"/>
</dbReference>
<dbReference type="PROSITE" id="PS00211">
    <property type="entry name" value="ABC_TRANSPORTER_1"/>
    <property type="match status" value="1"/>
</dbReference>
<name>A0A010YQK7_9ACTN</name>
<dbReference type="InterPro" id="IPR027417">
    <property type="entry name" value="P-loop_NTPase"/>
</dbReference>
<protein>
    <submittedName>
        <fullName evidence="4">ABC-type multidrug transport system, ATPase component</fullName>
    </submittedName>
</protein>
<dbReference type="PANTHER" id="PTHR43582:SF2">
    <property type="entry name" value="LINEARMYCIN RESISTANCE ATP-BINDING PROTEIN LNRL"/>
    <property type="match status" value="1"/>
</dbReference>
<dbReference type="GO" id="GO:0016887">
    <property type="term" value="F:ATP hydrolysis activity"/>
    <property type="evidence" value="ECO:0007669"/>
    <property type="project" value="InterPro"/>
</dbReference>
<dbReference type="GO" id="GO:0005524">
    <property type="term" value="F:ATP binding"/>
    <property type="evidence" value="ECO:0007669"/>
    <property type="project" value="UniProtKB-KW"/>
</dbReference>
<dbReference type="Proteomes" id="UP000021053">
    <property type="component" value="Unassembled WGS sequence"/>
</dbReference>
<dbReference type="SUPFAM" id="SSF52540">
    <property type="entry name" value="P-loop containing nucleoside triphosphate hydrolases"/>
    <property type="match status" value="1"/>
</dbReference>
<evidence type="ECO:0000313" key="4">
    <source>
        <dbReference type="EMBL" id="EXG82480.1"/>
    </source>
</evidence>
<reference evidence="4 5" key="1">
    <citation type="submission" date="2013-07" db="EMBL/GenBank/DDBJ databases">
        <authorList>
            <consortium name="DOE Joint Genome Institute"/>
            <person name="Eisen J."/>
            <person name="Huntemann M."/>
            <person name="Han J."/>
            <person name="Chen A."/>
            <person name="Kyrpides N."/>
            <person name="Mavromatis K."/>
            <person name="Markowitz V."/>
            <person name="Palaniappan K."/>
            <person name="Ivanova N."/>
            <person name="Schaumberg A."/>
            <person name="Pati A."/>
            <person name="Liolios K."/>
            <person name="Nordberg H.P."/>
            <person name="Cantor M.N."/>
            <person name="Hua S.X."/>
            <person name="Woyke T."/>
        </authorList>
    </citation>
    <scope>NUCLEOTIDE SEQUENCE [LARGE SCALE GENOMIC DNA]</scope>
    <source>
        <strain evidence="4 5">DSM 44712</strain>
    </source>
</reference>
<keyword evidence="5" id="KW-1185">Reference proteome</keyword>
<feature type="domain" description="ABC transporter" evidence="3">
    <location>
        <begin position="21"/>
        <end position="251"/>
    </location>
</feature>
<dbReference type="HOGENOM" id="CLU_000604_1_2_11"/>
<evidence type="ECO:0000256" key="2">
    <source>
        <dbReference type="ARBA" id="ARBA00022840"/>
    </source>
</evidence>
<dbReference type="InterPro" id="IPR003593">
    <property type="entry name" value="AAA+_ATPase"/>
</dbReference>
<dbReference type="PATRIC" id="fig|927661.3.peg.3631"/>
<accession>A0A010YQK7</accession>